<keyword evidence="8 11" id="KW-0472">Membrane</keyword>
<keyword evidence="5" id="KW-0762">Sugar transport</keyword>
<dbReference type="PANTHER" id="PTHR48020:SF12">
    <property type="entry name" value="PROTON MYO-INOSITOL COTRANSPORTER"/>
    <property type="match status" value="1"/>
</dbReference>
<feature type="domain" description="Major facilitator superfamily (MFS) profile" evidence="12">
    <location>
        <begin position="86"/>
        <end position="520"/>
    </location>
</feature>
<organism evidence="13 14">
    <name type="scientific">Propionibacterium freudenreichii subsp. shermanii (strain ATCC 9614 / DSM 4902 / CIP 103027 / NCIMB 8099 / CIRM-BIA1)</name>
    <dbReference type="NCBI Taxonomy" id="754252"/>
    <lineage>
        <taxon>Bacteria</taxon>
        <taxon>Bacillati</taxon>
        <taxon>Actinomycetota</taxon>
        <taxon>Actinomycetes</taxon>
        <taxon>Propionibacteriales</taxon>
        <taxon>Propionibacteriaceae</taxon>
        <taxon>Propionibacterium</taxon>
    </lineage>
</organism>
<keyword evidence="3 9" id="KW-0813">Transport</keyword>
<dbReference type="HOGENOM" id="CLU_001265_30_5_11"/>
<evidence type="ECO:0000256" key="9">
    <source>
        <dbReference type="RuleBase" id="RU003346"/>
    </source>
</evidence>
<dbReference type="EMBL" id="FN806773">
    <property type="protein sequence ID" value="CBL57809.1"/>
    <property type="molecule type" value="Genomic_DNA"/>
</dbReference>
<dbReference type="FunFam" id="1.20.1250.20:FF:000218">
    <property type="entry name" value="facilitated trehalose transporter Tret1"/>
    <property type="match status" value="1"/>
</dbReference>
<evidence type="ECO:0000259" key="12">
    <source>
        <dbReference type="PROSITE" id="PS50850"/>
    </source>
</evidence>
<evidence type="ECO:0000256" key="10">
    <source>
        <dbReference type="SAM" id="MobiDB-lite"/>
    </source>
</evidence>
<comment type="similarity">
    <text evidence="2 9">Belongs to the major facilitator superfamily. Sugar transporter (TC 2.A.1.1) family.</text>
</comment>
<dbReference type="Pfam" id="PF00083">
    <property type="entry name" value="Sugar_tr"/>
    <property type="match status" value="1"/>
</dbReference>
<evidence type="ECO:0000256" key="5">
    <source>
        <dbReference type="ARBA" id="ARBA00022597"/>
    </source>
</evidence>
<keyword evidence="6 11" id="KW-0812">Transmembrane</keyword>
<evidence type="ECO:0000313" key="13">
    <source>
        <dbReference type="EMBL" id="CBL57809.1"/>
    </source>
</evidence>
<dbReference type="AlphaFoldDB" id="D7GGZ8"/>
<dbReference type="PROSITE" id="PS50850">
    <property type="entry name" value="MFS"/>
    <property type="match status" value="1"/>
</dbReference>
<sequence>MSTELDPIPTEVPANTAAPAKTEAPNPETPNTGTPNPASPTDASAGTSPTPSSGGPPADPAPSSAPGQAAGQPGHAGLKKKNINGVVLVATMGALAFGFDTGVISGAIPFLKLPTADGGLALSPNMVGWVTSSLVLGAAFGGILSGGLADRNGRKKTLLVLAALFIIGALGTSLAPTAAVMVIFRFILGLAVGGASATVPVFIGELAPTHIRGPLVARNELTIVTGQLLAYTTNAVIANVFPGHPHAWRFMLVLCTLPALALFFGTFHLTESPRWLVSKGRRDDAEKVLWQLRHDDDVSEELNALEKHVQWTRREASTSFFDDLRVPWMRRITLIGIALAFLSQMTGVNSVMYYAPMILIDTGLGTNVALVATIGNGVVAVCSVAFGSIVLLPRFRRRPMLLIGQIGVTCALALIGAMFTVIAPGPTRAYLVLAFMMLFLFFMQGFVAVIFWLMLAEIFPLRIRGKAMGLAVFANWMADFLVASLFPPLEAALGGNLFFIFAAINFATIFFYLKFIPETKGRSLEQLEEDFAMHGRALPESP</sequence>
<feature type="transmembrane region" description="Helical" evidence="11">
    <location>
        <begin position="86"/>
        <end position="111"/>
    </location>
</feature>
<evidence type="ECO:0000256" key="8">
    <source>
        <dbReference type="ARBA" id="ARBA00023136"/>
    </source>
</evidence>
<feature type="transmembrane region" description="Helical" evidence="11">
    <location>
        <begin position="182"/>
        <end position="203"/>
    </location>
</feature>
<feature type="transmembrane region" description="Helical" evidence="11">
    <location>
        <begin position="126"/>
        <end position="146"/>
    </location>
</feature>
<dbReference type="NCBIfam" id="TIGR00879">
    <property type="entry name" value="SP"/>
    <property type="match status" value="1"/>
</dbReference>
<evidence type="ECO:0000256" key="11">
    <source>
        <dbReference type="SAM" id="Phobius"/>
    </source>
</evidence>
<feature type="transmembrane region" description="Helical" evidence="11">
    <location>
        <begin position="158"/>
        <end position="176"/>
    </location>
</feature>
<protein>
    <submittedName>
        <fullName evidence="13">IolT1 (Major myo-inositol transporter iolT1)</fullName>
    </submittedName>
</protein>
<evidence type="ECO:0000313" key="14">
    <source>
        <dbReference type="Proteomes" id="UP000000936"/>
    </source>
</evidence>
<feature type="region of interest" description="Disordered" evidence="10">
    <location>
        <begin position="1"/>
        <end position="76"/>
    </location>
</feature>
<dbReference type="KEGG" id="pfr:PFREUD_22990"/>
<dbReference type="GO" id="GO:0005886">
    <property type="term" value="C:plasma membrane"/>
    <property type="evidence" value="ECO:0007669"/>
    <property type="project" value="UniProtKB-SubCell"/>
</dbReference>
<dbReference type="RefSeq" id="WP_013162131.1">
    <property type="nucleotide sequence ID" value="NC_014215.1"/>
</dbReference>
<dbReference type="eggNOG" id="COG2814">
    <property type="taxonomic scope" value="Bacteria"/>
</dbReference>
<gene>
    <name evidence="13" type="primary">iolT1</name>
    <name evidence="13" type="ordered locus">PFREUD_22990</name>
</gene>
<evidence type="ECO:0000256" key="3">
    <source>
        <dbReference type="ARBA" id="ARBA00022448"/>
    </source>
</evidence>
<feature type="transmembrane region" description="Helical" evidence="11">
    <location>
        <begin position="368"/>
        <end position="392"/>
    </location>
</feature>
<dbReference type="InterPro" id="IPR005829">
    <property type="entry name" value="Sugar_transporter_CS"/>
</dbReference>
<feature type="transmembrane region" description="Helical" evidence="11">
    <location>
        <begin position="223"/>
        <end position="241"/>
    </location>
</feature>
<dbReference type="SUPFAM" id="SSF103473">
    <property type="entry name" value="MFS general substrate transporter"/>
    <property type="match status" value="1"/>
</dbReference>
<dbReference type="InterPro" id="IPR047984">
    <property type="entry name" value="XylE-like"/>
</dbReference>
<evidence type="ECO:0000256" key="4">
    <source>
        <dbReference type="ARBA" id="ARBA00022475"/>
    </source>
</evidence>
<dbReference type="PRINTS" id="PR00171">
    <property type="entry name" value="SUGRTRNSPORT"/>
</dbReference>
<dbReference type="STRING" id="754252.PFREUD_22990"/>
<comment type="subcellular location">
    <subcellularLocation>
        <location evidence="1">Cell membrane</location>
        <topology evidence="1">Multi-pass membrane protein</topology>
    </subcellularLocation>
</comment>
<keyword evidence="7 11" id="KW-1133">Transmembrane helix</keyword>
<feature type="transmembrane region" description="Helical" evidence="11">
    <location>
        <begin position="247"/>
        <end position="269"/>
    </location>
</feature>
<dbReference type="InterPro" id="IPR050814">
    <property type="entry name" value="Myo-inositol_Transporter"/>
</dbReference>
<accession>D7GGZ8</accession>
<proteinExistence type="inferred from homology"/>
<evidence type="ECO:0000256" key="7">
    <source>
        <dbReference type="ARBA" id="ARBA00022989"/>
    </source>
</evidence>
<dbReference type="Gene3D" id="1.20.1250.20">
    <property type="entry name" value="MFS general substrate transporter like domains"/>
    <property type="match status" value="1"/>
</dbReference>
<dbReference type="Proteomes" id="UP000000936">
    <property type="component" value="Chromosome"/>
</dbReference>
<feature type="transmembrane region" description="Helical" evidence="11">
    <location>
        <begin position="492"/>
        <end position="513"/>
    </location>
</feature>
<keyword evidence="14" id="KW-1185">Reference proteome</keyword>
<dbReference type="InterPro" id="IPR005828">
    <property type="entry name" value="MFS_sugar_transport-like"/>
</dbReference>
<feature type="transmembrane region" description="Helical" evidence="11">
    <location>
        <begin position="429"/>
        <end position="455"/>
    </location>
</feature>
<dbReference type="CDD" id="cd17359">
    <property type="entry name" value="MFS_XylE_like"/>
    <property type="match status" value="1"/>
</dbReference>
<evidence type="ECO:0000256" key="6">
    <source>
        <dbReference type="ARBA" id="ARBA00022692"/>
    </source>
</evidence>
<dbReference type="GO" id="GO:0022857">
    <property type="term" value="F:transmembrane transporter activity"/>
    <property type="evidence" value="ECO:0007669"/>
    <property type="project" value="InterPro"/>
</dbReference>
<feature type="transmembrane region" description="Helical" evidence="11">
    <location>
        <begin position="467"/>
        <end position="486"/>
    </location>
</feature>
<evidence type="ECO:0000256" key="1">
    <source>
        <dbReference type="ARBA" id="ARBA00004651"/>
    </source>
</evidence>
<dbReference type="PROSITE" id="PS00217">
    <property type="entry name" value="SUGAR_TRANSPORT_2"/>
    <property type="match status" value="1"/>
</dbReference>
<feature type="transmembrane region" description="Helical" evidence="11">
    <location>
        <begin position="399"/>
        <end position="423"/>
    </location>
</feature>
<feature type="transmembrane region" description="Helical" evidence="11">
    <location>
        <begin position="334"/>
        <end position="356"/>
    </location>
</feature>
<evidence type="ECO:0000256" key="2">
    <source>
        <dbReference type="ARBA" id="ARBA00010992"/>
    </source>
</evidence>
<dbReference type="InterPro" id="IPR020846">
    <property type="entry name" value="MFS_dom"/>
</dbReference>
<keyword evidence="4" id="KW-1003">Cell membrane</keyword>
<dbReference type="InterPro" id="IPR003663">
    <property type="entry name" value="Sugar/inositol_transpt"/>
</dbReference>
<name>D7GGZ8_PROFC</name>
<reference evidence="13 14" key="1">
    <citation type="journal article" date="2010" name="PLoS ONE">
        <title>The complete genome of Propionibacterium freudenreichii CIRM-BIA1, a hardy actinobacterium with food and probiotic applications.</title>
        <authorList>
            <person name="Falentin H."/>
            <person name="Deutsch S.M."/>
            <person name="Jan G."/>
            <person name="Loux V."/>
            <person name="Thierry A."/>
            <person name="Parayre S."/>
            <person name="Maillard M.B."/>
            <person name="Dherbecourt J."/>
            <person name="Cousin F.J."/>
            <person name="Jardin J."/>
            <person name="Siguier P."/>
            <person name="Couloux A."/>
            <person name="Barbe V."/>
            <person name="Vacherie B."/>
            <person name="Wincker P."/>
            <person name="Gibrat J.F."/>
            <person name="Gaillardin C."/>
            <person name="Lortal S."/>
        </authorList>
    </citation>
    <scope>NUCLEOTIDE SEQUENCE [LARGE SCALE GENOMIC DNA]</scope>
    <source>
        <strain evidence="14">ATCC 9614 / DSM 4902 / CIP 103027 / NCIMB 8099 / CIRM-BIA1</strain>
    </source>
</reference>
<feature type="compositionally biased region" description="Low complexity" evidence="10">
    <location>
        <begin position="22"/>
        <end position="76"/>
    </location>
</feature>
<dbReference type="PANTHER" id="PTHR48020">
    <property type="entry name" value="PROTON MYO-INOSITOL COTRANSPORTER"/>
    <property type="match status" value="1"/>
</dbReference>
<dbReference type="InterPro" id="IPR036259">
    <property type="entry name" value="MFS_trans_sf"/>
</dbReference>